<evidence type="ECO:0000313" key="11">
    <source>
        <dbReference type="WBParaSite" id="TREG1_132660.1"/>
    </source>
</evidence>
<dbReference type="CDD" id="cd05484">
    <property type="entry name" value="retropepsin_like_LTR_2"/>
    <property type="match status" value="1"/>
</dbReference>
<dbReference type="Pfam" id="PF23309">
    <property type="entry name" value="DUF7083"/>
    <property type="match status" value="1"/>
</dbReference>
<dbReference type="GO" id="GO:0004519">
    <property type="term" value="F:endonuclease activity"/>
    <property type="evidence" value="ECO:0007669"/>
    <property type="project" value="UniProtKB-KW"/>
</dbReference>
<dbReference type="FunFam" id="3.30.420.10:FF:000131">
    <property type="entry name" value="Protein CBG26278"/>
    <property type="match status" value="1"/>
</dbReference>
<dbReference type="Gene3D" id="3.30.70.270">
    <property type="match status" value="2"/>
</dbReference>
<dbReference type="InterPro" id="IPR043502">
    <property type="entry name" value="DNA/RNA_pol_sf"/>
</dbReference>
<dbReference type="FunFam" id="3.10.20.370:FF:000001">
    <property type="entry name" value="Retrovirus-related Pol polyprotein from transposon 17.6-like protein"/>
    <property type="match status" value="1"/>
</dbReference>
<dbReference type="Proteomes" id="UP000050795">
    <property type="component" value="Unassembled WGS sequence"/>
</dbReference>
<dbReference type="InterPro" id="IPR041588">
    <property type="entry name" value="Integrase_H2C2"/>
</dbReference>
<dbReference type="CDD" id="cd01647">
    <property type="entry name" value="RT_LTR"/>
    <property type="match status" value="1"/>
</dbReference>
<dbReference type="InterPro" id="IPR021109">
    <property type="entry name" value="Peptidase_aspartic_dom_sf"/>
</dbReference>
<evidence type="ECO:0000256" key="6">
    <source>
        <dbReference type="SAM" id="Coils"/>
    </source>
</evidence>
<reference evidence="10" key="1">
    <citation type="submission" date="2022-06" db="EMBL/GenBank/DDBJ databases">
        <authorList>
            <person name="Berger JAMES D."/>
            <person name="Berger JAMES D."/>
        </authorList>
    </citation>
    <scope>NUCLEOTIDE SEQUENCE [LARGE SCALE GENOMIC DNA]</scope>
</reference>
<dbReference type="InterPro" id="IPR043128">
    <property type="entry name" value="Rev_trsase/Diguanyl_cyclase"/>
</dbReference>
<dbReference type="Gene3D" id="2.40.70.10">
    <property type="entry name" value="Acid Proteases"/>
    <property type="match status" value="1"/>
</dbReference>
<dbReference type="InterPro" id="IPR050951">
    <property type="entry name" value="Retrovirus_Pol_polyprotein"/>
</dbReference>
<dbReference type="SUPFAM" id="SSF53098">
    <property type="entry name" value="Ribonuclease H-like"/>
    <property type="match status" value="1"/>
</dbReference>
<evidence type="ECO:0000256" key="7">
    <source>
        <dbReference type="SAM" id="MobiDB-lite"/>
    </source>
</evidence>
<keyword evidence="1" id="KW-0808">Transferase</keyword>
<dbReference type="SUPFAM" id="SSF50630">
    <property type="entry name" value="Acid proteases"/>
    <property type="match status" value="1"/>
</dbReference>
<dbReference type="Pfam" id="PF17919">
    <property type="entry name" value="RT_RNaseH_2"/>
    <property type="match status" value="1"/>
</dbReference>
<dbReference type="SUPFAM" id="SSF56672">
    <property type="entry name" value="DNA/RNA polymerases"/>
    <property type="match status" value="1"/>
</dbReference>
<dbReference type="Gene3D" id="3.10.10.10">
    <property type="entry name" value="HIV Type 1 Reverse Transcriptase, subunit A, domain 1"/>
    <property type="match status" value="1"/>
</dbReference>
<dbReference type="InterPro" id="IPR000477">
    <property type="entry name" value="RT_dom"/>
</dbReference>
<protein>
    <recommendedName>
        <fullName evidence="12">Reverse transcriptase</fullName>
    </recommendedName>
</protein>
<feature type="domain" description="Integrase catalytic" evidence="9">
    <location>
        <begin position="1081"/>
        <end position="1234"/>
    </location>
</feature>
<dbReference type="InterPro" id="IPR012337">
    <property type="entry name" value="RNaseH-like_sf"/>
</dbReference>
<feature type="domain" description="Reverse transcriptase" evidence="8">
    <location>
        <begin position="524"/>
        <end position="702"/>
    </location>
</feature>
<dbReference type="InterPro" id="IPR036397">
    <property type="entry name" value="RNaseH_sf"/>
</dbReference>
<dbReference type="FunFam" id="3.30.70.270:FF:000020">
    <property type="entry name" value="Transposon Tf2-6 polyprotein-like Protein"/>
    <property type="match status" value="1"/>
</dbReference>
<dbReference type="Gene3D" id="1.10.340.70">
    <property type="match status" value="1"/>
</dbReference>
<dbReference type="GO" id="GO:0015074">
    <property type="term" value="P:DNA integration"/>
    <property type="evidence" value="ECO:0007669"/>
    <property type="project" value="InterPro"/>
</dbReference>
<dbReference type="Pfam" id="PF17921">
    <property type="entry name" value="Integrase_H2C2"/>
    <property type="match status" value="1"/>
</dbReference>
<evidence type="ECO:0000313" key="10">
    <source>
        <dbReference type="Proteomes" id="UP000050795"/>
    </source>
</evidence>
<dbReference type="GO" id="GO:0003676">
    <property type="term" value="F:nucleic acid binding"/>
    <property type="evidence" value="ECO:0007669"/>
    <property type="project" value="InterPro"/>
</dbReference>
<keyword evidence="5" id="KW-0511">Multifunctional enzyme</keyword>
<dbReference type="FunFam" id="1.10.340.70:FF:000003">
    <property type="entry name" value="Protein CBG25708"/>
    <property type="match status" value="1"/>
</dbReference>
<reference evidence="11" key="2">
    <citation type="submission" date="2023-11" db="UniProtKB">
        <authorList>
            <consortium name="WormBaseParasite"/>
        </authorList>
    </citation>
    <scope>IDENTIFICATION</scope>
</reference>
<keyword evidence="10" id="KW-1185">Reference proteome</keyword>
<dbReference type="Pfam" id="PF13975">
    <property type="entry name" value="gag-asp_proteas"/>
    <property type="match status" value="1"/>
</dbReference>
<evidence type="ECO:0000256" key="5">
    <source>
        <dbReference type="ARBA" id="ARBA00023268"/>
    </source>
</evidence>
<keyword evidence="2" id="KW-0548">Nucleotidyltransferase</keyword>
<dbReference type="GO" id="GO:0016779">
    <property type="term" value="F:nucleotidyltransferase activity"/>
    <property type="evidence" value="ECO:0007669"/>
    <property type="project" value="UniProtKB-KW"/>
</dbReference>
<name>A0AA85J625_TRIRE</name>
<keyword evidence="4" id="KW-0255">Endonuclease</keyword>
<evidence type="ECO:0000256" key="2">
    <source>
        <dbReference type="ARBA" id="ARBA00022695"/>
    </source>
</evidence>
<evidence type="ECO:0000256" key="1">
    <source>
        <dbReference type="ARBA" id="ARBA00022679"/>
    </source>
</evidence>
<evidence type="ECO:0000259" key="9">
    <source>
        <dbReference type="PROSITE" id="PS50994"/>
    </source>
</evidence>
<dbReference type="InterPro" id="IPR055510">
    <property type="entry name" value="DUF7083"/>
</dbReference>
<dbReference type="WBParaSite" id="TREG1_132660.1">
    <property type="protein sequence ID" value="TREG1_132660.1"/>
    <property type="gene ID" value="TREG1_132660"/>
</dbReference>
<dbReference type="InterPro" id="IPR041577">
    <property type="entry name" value="RT_RNaseH_2"/>
</dbReference>
<dbReference type="CDD" id="cd09274">
    <property type="entry name" value="RNase_HI_RT_Ty3"/>
    <property type="match status" value="1"/>
</dbReference>
<dbReference type="PANTHER" id="PTHR37984:SF5">
    <property type="entry name" value="PROTEIN NYNRIN-LIKE"/>
    <property type="match status" value="1"/>
</dbReference>
<dbReference type="Pfam" id="PF00078">
    <property type="entry name" value="RVT_1"/>
    <property type="match status" value="1"/>
</dbReference>
<keyword evidence="6" id="KW-0175">Coiled coil</keyword>
<dbReference type="Pfam" id="PF00665">
    <property type="entry name" value="rve"/>
    <property type="match status" value="1"/>
</dbReference>
<evidence type="ECO:0008006" key="12">
    <source>
        <dbReference type="Google" id="ProtNLM"/>
    </source>
</evidence>
<evidence type="ECO:0000256" key="4">
    <source>
        <dbReference type="ARBA" id="ARBA00022759"/>
    </source>
</evidence>
<dbReference type="InterPro" id="IPR001584">
    <property type="entry name" value="Integrase_cat-core"/>
</dbReference>
<organism evidence="10 11">
    <name type="scientific">Trichobilharzia regenti</name>
    <name type="common">Nasal bird schistosome</name>
    <dbReference type="NCBI Taxonomy" id="157069"/>
    <lineage>
        <taxon>Eukaryota</taxon>
        <taxon>Metazoa</taxon>
        <taxon>Spiralia</taxon>
        <taxon>Lophotrochozoa</taxon>
        <taxon>Platyhelminthes</taxon>
        <taxon>Trematoda</taxon>
        <taxon>Digenea</taxon>
        <taxon>Strigeidida</taxon>
        <taxon>Schistosomatoidea</taxon>
        <taxon>Schistosomatidae</taxon>
        <taxon>Trichobilharzia</taxon>
    </lineage>
</organism>
<keyword evidence="3" id="KW-0540">Nuclease</keyword>
<feature type="coiled-coil region" evidence="6">
    <location>
        <begin position="5"/>
        <end position="32"/>
    </location>
</feature>
<accession>A0AA85J625</accession>
<proteinExistence type="predicted"/>
<dbReference type="PROSITE" id="PS50994">
    <property type="entry name" value="INTEGRASE"/>
    <property type="match status" value="1"/>
</dbReference>
<keyword evidence="4" id="KW-0378">Hydrolase</keyword>
<feature type="region of interest" description="Disordered" evidence="7">
    <location>
        <begin position="1346"/>
        <end position="1388"/>
    </location>
</feature>
<sequence>MSISLDDLKSILQQQQVQNEAAQLKLIEALTQKLSIQVPSTSHSDKYESISNSISEFNYDPISGLVFDAWFNRYEDVFRIECYMFDDAAKVRLLLRKLGTVEHNRYVNFILPKNPRELSFDETVTVLSQIFGEQSSMFNIRYQCFQLTKMPSDDYVTYAGKVNKECERFKPHEMTSDQFKCLIFICGLKNPEDTDIRTRLLSLVEQDPKMTLQMVTAECLRLINLKHDTAMVECKRQSSEFGSINTVKSPPITVKHTARQSQNSAKPPSVCWHCGSWHFVKFCPFKKHKCRNCHRFGHKEGYCPPQKNSSVRNRSSRFKPKQSPRVQTIFTTSKVDFASKRKYITLGINGKHIRLQLDTASDITLISRTTWRKLGCPQILPTEHVAKNASGDILKLVGEINCQVQFGEHHFNGVCYVTNYHDLNLLGLDWLDKLHIFNVPLNSVCSNVSSSPHNVVPGHVSDQSLLQRLRQKHASVFQDKLGCCKFTQVVLSLKPNAKPIFRPKRPVPYAAVTLVENELDRLEALGVIKPVTYSPWAAPIVVVRKANGSIRLCADFSTGLNDALEDHAYPLPIQEDLFVKLNGGKCFAKIDLADAYLQIEVEPKSRELLTINTHRGLYQFTRLPFGVKPAPAIFQQIMDTMLANQPGVAVYLDDVIITGSSKSELFDRLDAVLSKMSEFGFYLKEDKCTFFMDSVKYLGFIFDQHGRRPDPENVRAIQNMPAPTNVATLRSFLGLISYYSAFLPELHRIRAPLNRLLSKNAKWNWSPECQNAFKKVKSLLQSDMLLTYYDPSLEIILAADASDYGIGAVISHRFPDGREKAIAHASRTLNTTERKYSQIEKEGLALIFAVKKFHKMLHGRKFTLFTDHKPLLSIFGSKKGIPVYTANRLQRWAVMLLGYNFDIKYKPTSEFGQVDALSRLLSHQKLESEDVVIASISVEDDVNRVLVGATQLLPVTAVEVASHTLRDPVLQQVSKFIRFGWPPHVHSNVLKQFYQRRQSLSIVNECIMFADRVVVPANLRNHVLRQLHTSHPGVGRMKAIARSYVYWPNIDDHIEDLVRKCSKCAQASKCPRKTELCSWPRPDKPWSRVHVDFAGPFNSMHFLICVDAFSKWPEIFPMHSATSIATVSHLRQLFCRFGMPDVLVSDNGSQFTSSLFSDFCKLFGIQHIRSPPYHPQSNGQAERFVDTFKRAYAKAKGEGTTEEILDRFLLHYRTTPNPSAPNQLSPAEIMFGRKIRTALDSIKPRQVKQGCRNTKMENQFNRHHGAKRRVFKLYQQVYVRDFRYSPPRWIRGQIVGQKGRVLYKVNVEGQLCVRHTNHIRDASDRPDNGRRDLTLEVLVDTFNLPQPEARDTDHTLSSTTRRSTRQRRAPKPFQIDPKSKSYTFYGER</sequence>
<evidence type="ECO:0000259" key="8">
    <source>
        <dbReference type="PROSITE" id="PS50878"/>
    </source>
</evidence>
<dbReference type="InterPro" id="IPR034128">
    <property type="entry name" value="K02A2.6-like"/>
</dbReference>
<evidence type="ECO:0000256" key="3">
    <source>
        <dbReference type="ARBA" id="ARBA00022722"/>
    </source>
</evidence>
<dbReference type="PROSITE" id="PS50878">
    <property type="entry name" value="RT_POL"/>
    <property type="match status" value="1"/>
</dbReference>
<dbReference type="PANTHER" id="PTHR37984">
    <property type="entry name" value="PROTEIN CBG26694"/>
    <property type="match status" value="1"/>
</dbReference>
<dbReference type="Gene3D" id="3.30.420.10">
    <property type="entry name" value="Ribonuclease H-like superfamily/Ribonuclease H"/>
    <property type="match status" value="1"/>
</dbReference>